<dbReference type="InterPro" id="IPR017441">
    <property type="entry name" value="Protein_kinase_ATP_BS"/>
</dbReference>
<dbReference type="GO" id="GO:0005524">
    <property type="term" value="F:ATP binding"/>
    <property type="evidence" value="ECO:0007669"/>
    <property type="project" value="UniProtKB-UniRule"/>
</dbReference>
<dbReference type="InParanoid" id="B9SFH1"/>
<organism evidence="2 3">
    <name type="scientific">Ricinus communis</name>
    <name type="common">Castor bean</name>
    <dbReference type="NCBI Taxonomy" id="3988"/>
    <lineage>
        <taxon>Eukaryota</taxon>
        <taxon>Viridiplantae</taxon>
        <taxon>Streptophyta</taxon>
        <taxon>Embryophyta</taxon>
        <taxon>Tracheophyta</taxon>
        <taxon>Spermatophyta</taxon>
        <taxon>Magnoliopsida</taxon>
        <taxon>eudicotyledons</taxon>
        <taxon>Gunneridae</taxon>
        <taxon>Pentapetalae</taxon>
        <taxon>rosids</taxon>
        <taxon>fabids</taxon>
        <taxon>Malpighiales</taxon>
        <taxon>Euphorbiaceae</taxon>
        <taxon>Acalyphoideae</taxon>
        <taxon>Acalypheae</taxon>
        <taxon>Ricinus</taxon>
    </lineage>
</organism>
<evidence type="ECO:0000313" key="2">
    <source>
        <dbReference type="EMBL" id="EEF37583.1"/>
    </source>
</evidence>
<dbReference type="EMBL" id="EQ973945">
    <property type="protein sequence ID" value="EEF37583.1"/>
    <property type="molecule type" value="Genomic_DNA"/>
</dbReference>
<dbReference type="Proteomes" id="UP000008311">
    <property type="component" value="Unassembled WGS sequence"/>
</dbReference>
<dbReference type="STRING" id="3988.B9SFH1"/>
<evidence type="ECO:0008006" key="4">
    <source>
        <dbReference type="Google" id="ProtNLM"/>
    </source>
</evidence>
<accession>B9SFH1</accession>
<feature type="binding site" evidence="1">
    <location>
        <position position="44"/>
    </location>
    <ligand>
        <name>ATP</name>
        <dbReference type="ChEBI" id="CHEBI:30616"/>
    </ligand>
</feature>
<sequence length="79" mass="9055">MHNRNIPVFDLNDFLRSSIEVLGKGKFGTTYKSNLESNAVIVVKRVKNMNCLSKKELIQQMQLLGKLRHEERGIELGLI</sequence>
<keyword evidence="1" id="KW-0547">Nucleotide-binding</keyword>
<dbReference type="SUPFAM" id="SSF56112">
    <property type="entry name" value="Protein kinase-like (PK-like)"/>
    <property type="match status" value="1"/>
</dbReference>
<protein>
    <recommendedName>
        <fullName evidence="4">Protein kinase domain-containing protein</fullName>
    </recommendedName>
</protein>
<name>B9SFH1_RICCO</name>
<dbReference type="Gene3D" id="3.30.200.20">
    <property type="entry name" value="Phosphorylase Kinase, domain 1"/>
    <property type="match status" value="1"/>
</dbReference>
<reference evidence="3" key="1">
    <citation type="journal article" date="2010" name="Nat. Biotechnol.">
        <title>Draft genome sequence of the oilseed species Ricinus communis.</title>
        <authorList>
            <person name="Chan A.P."/>
            <person name="Crabtree J."/>
            <person name="Zhao Q."/>
            <person name="Lorenzi H."/>
            <person name="Orvis J."/>
            <person name="Puiu D."/>
            <person name="Melake-Berhan A."/>
            <person name="Jones K.M."/>
            <person name="Redman J."/>
            <person name="Chen G."/>
            <person name="Cahoon E.B."/>
            <person name="Gedil M."/>
            <person name="Stanke M."/>
            <person name="Haas B.J."/>
            <person name="Wortman J.R."/>
            <person name="Fraser-Liggett C.M."/>
            <person name="Ravel J."/>
            <person name="Rabinowicz P.D."/>
        </authorList>
    </citation>
    <scope>NUCLEOTIDE SEQUENCE [LARGE SCALE GENOMIC DNA]</scope>
    <source>
        <strain evidence="3">cv. Hale</strain>
    </source>
</reference>
<keyword evidence="1" id="KW-0067">ATP-binding</keyword>
<dbReference type="PANTHER" id="PTHR48010:SF1">
    <property type="entry name" value="PROTEIN KINASE DOMAIN-CONTAINING PROTEIN"/>
    <property type="match status" value="1"/>
</dbReference>
<dbReference type="PROSITE" id="PS00107">
    <property type="entry name" value="PROTEIN_KINASE_ATP"/>
    <property type="match status" value="1"/>
</dbReference>
<dbReference type="InterPro" id="IPR011009">
    <property type="entry name" value="Kinase-like_dom_sf"/>
</dbReference>
<evidence type="ECO:0000313" key="3">
    <source>
        <dbReference type="Proteomes" id="UP000008311"/>
    </source>
</evidence>
<proteinExistence type="predicted"/>
<dbReference type="InterPro" id="IPR050994">
    <property type="entry name" value="At_inactive_RLKs"/>
</dbReference>
<gene>
    <name evidence="2" type="ORF">RCOM_0646270</name>
</gene>
<dbReference type="PANTHER" id="PTHR48010">
    <property type="entry name" value="OS05G0588300 PROTEIN"/>
    <property type="match status" value="1"/>
</dbReference>
<dbReference type="AlphaFoldDB" id="B9SFH1"/>
<keyword evidence="3" id="KW-1185">Reference proteome</keyword>
<evidence type="ECO:0000256" key="1">
    <source>
        <dbReference type="PROSITE-ProRule" id="PRU10141"/>
    </source>
</evidence>